<feature type="domain" description="HTH cro/C1-type" evidence="1">
    <location>
        <begin position="35"/>
        <end position="68"/>
    </location>
</feature>
<protein>
    <recommendedName>
        <fullName evidence="1">HTH cro/C1-type domain-containing protein</fullName>
    </recommendedName>
</protein>
<evidence type="ECO:0000313" key="2">
    <source>
        <dbReference type="EMBL" id="MPN32031.1"/>
    </source>
</evidence>
<dbReference type="InterPro" id="IPR010982">
    <property type="entry name" value="Lambda_DNA-bd_dom_sf"/>
</dbReference>
<accession>A0A645GZ05</accession>
<dbReference type="GO" id="GO:0003677">
    <property type="term" value="F:DNA binding"/>
    <property type="evidence" value="ECO:0007669"/>
    <property type="project" value="InterPro"/>
</dbReference>
<organism evidence="2">
    <name type="scientific">bioreactor metagenome</name>
    <dbReference type="NCBI Taxonomy" id="1076179"/>
    <lineage>
        <taxon>unclassified sequences</taxon>
        <taxon>metagenomes</taxon>
        <taxon>ecological metagenomes</taxon>
    </lineage>
</organism>
<dbReference type="AlphaFoldDB" id="A0A645GZ05"/>
<gene>
    <name evidence="2" type="ORF">SDC9_179507</name>
</gene>
<dbReference type="Gene3D" id="1.10.260.40">
    <property type="entry name" value="lambda repressor-like DNA-binding domains"/>
    <property type="match status" value="1"/>
</dbReference>
<comment type="caution">
    <text evidence="2">The sequence shown here is derived from an EMBL/GenBank/DDBJ whole genome shotgun (WGS) entry which is preliminary data.</text>
</comment>
<dbReference type="InterPro" id="IPR001387">
    <property type="entry name" value="Cro/C1-type_HTH"/>
</dbReference>
<dbReference type="CDD" id="cd00093">
    <property type="entry name" value="HTH_XRE"/>
    <property type="match status" value="1"/>
</dbReference>
<dbReference type="SUPFAM" id="SSF47413">
    <property type="entry name" value="lambda repressor-like DNA-binding domains"/>
    <property type="match status" value="1"/>
</dbReference>
<dbReference type="EMBL" id="VSSQ01083816">
    <property type="protein sequence ID" value="MPN32031.1"/>
    <property type="molecule type" value="Genomic_DNA"/>
</dbReference>
<name>A0A645GZ05_9ZZZZ</name>
<reference evidence="2" key="1">
    <citation type="submission" date="2019-08" db="EMBL/GenBank/DDBJ databases">
        <authorList>
            <person name="Kucharzyk K."/>
            <person name="Murdoch R.W."/>
            <person name="Higgins S."/>
            <person name="Loffler F."/>
        </authorList>
    </citation>
    <scope>NUCLEOTIDE SEQUENCE</scope>
</reference>
<dbReference type="PROSITE" id="PS50943">
    <property type="entry name" value="HTH_CROC1"/>
    <property type="match status" value="1"/>
</dbReference>
<sequence>MPQPNISKYLRFYRKKSNLKGPDVIKILDDKGIKISVKSLYNWETGRSQPDCDTFIKLCDIYGIKNIVPAFGFDLASNPNNFITYKSKLLEKINTLDDDCCKTVLAIIDELDC</sequence>
<evidence type="ECO:0000259" key="1">
    <source>
        <dbReference type="PROSITE" id="PS50943"/>
    </source>
</evidence>
<proteinExistence type="predicted"/>